<feature type="domain" description="Virulence-associated protein E-like" evidence="1">
    <location>
        <begin position="476"/>
        <end position="693"/>
    </location>
</feature>
<dbReference type="Pfam" id="PF05272">
    <property type="entry name" value="VapE-like_dom"/>
    <property type="match status" value="1"/>
</dbReference>
<dbReference type="PANTHER" id="PTHR34985:SF1">
    <property type="entry name" value="SLR0554 PROTEIN"/>
    <property type="match status" value="1"/>
</dbReference>
<sequence>MLTNDRKITISAAGSRRATRWPAQTLYWSEFVERLKTPVRGTETLTEYLRFPKSRQDDLKDVGGFVGGLLKNDRRKANNVIGRDIITLDLDNIPAGGTQDALRRIEALGCAYVVYSTRKHEEAKPRLRVIIPGNRTITADEYEPLARKLASIIGIELCDPSTFEASRLMYWPSCCSDSQYVYQYGDKPFLDVDGLLATYKDWRNVAEWPEIPGVQQTHAKLAAKQGDPTAKAGIVGAFCKVYDIYKAMDTFLPGVYAPCDGKPDRYTYTGGSTTGGAIVYDNGTFLYSHHATDPAGGRLVNAFDLVRLHKFGELDDEAKPDTPTNKLPSYAAMCELAVSDAQVVALLNQERYEKATQDFAVITVNQDDNTNWISKLQVSTTTGMPAKTTDNILIILENDPLLKGKLAFDEFANRGLVLGPLPWDPRTERRQWTDVDDAGLRHYLEHTYKITGKDRIFDATALCAHKHLINDVKDYLTSLEWDGIKRLDTLLIDYLGAEDTPYTRAVIRKSLTAAVARVMTPGVKYDFVPIIAGPQGIGKSTFLRILGRQWFSDSLTTFEGKEASEMVQGIWINELGELNGLNRSEINAVKQFISRTDDIYREPYGRRTGRYPRRCVFFGTTNDAEFLRDKTGNRRFWPVDVGIQPVKKDVFKDLENEVDQIWAEAFVHWQLGEPLYLTGEIAAEAKREQEAHEESNAKEGIIQEFVERRVPLDWEKRTLNERRLYWAGEFGRDTGETMERDRICAAEIWCECLGGDIKYMKRSDVLEINSILANIPGWKRSKGTYRFGCYGHQRGFIRIK</sequence>
<dbReference type="KEGG" id="bacg:D2962_06005"/>
<dbReference type="Proteomes" id="UP000280960">
    <property type="component" value="Chromosome"/>
</dbReference>
<dbReference type="EMBL" id="CP033169">
    <property type="protein sequence ID" value="AYO30231.1"/>
    <property type="molecule type" value="Genomic_DNA"/>
</dbReference>
<dbReference type="AlphaFoldDB" id="A0A3G2R4E0"/>
<dbReference type="InterPro" id="IPR027417">
    <property type="entry name" value="P-loop_NTPase"/>
</dbReference>
<protein>
    <submittedName>
        <fullName evidence="2">Virulence-associated protein E</fullName>
    </submittedName>
</protein>
<proteinExistence type="predicted"/>
<organism evidence="2 3">
    <name type="scientific">Biomaibacter acetigenes</name>
    <dbReference type="NCBI Taxonomy" id="2316383"/>
    <lineage>
        <taxon>Bacteria</taxon>
        <taxon>Bacillati</taxon>
        <taxon>Bacillota</taxon>
        <taxon>Clostridia</taxon>
        <taxon>Thermosediminibacterales</taxon>
        <taxon>Tepidanaerobacteraceae</taxon>
        <taxon>Biomaibacter</taxon>
    </lineage>
</organism>
<dbReference type="InterPro" id="IPR007936">
    <property type="entry name" value="VapE-like_dom"/>
</dbReference>
<dbReference type="PANTHER" id="PTHR34985">
    <property type="entry name" value="SLR0554 PROTEIN"/>
    <property type="match status" value="1"/>
</dbReference>
<accession>A0A3G2R4E0</accession>
<dbReference type="RefSeq" id="WP_122014466.1">
    <property type="nucleotide sequence ID" value="NZ_CP033169.1"/>
</dbReference>
<evidence type="ECO:0000259" key="1">
    <source>
        <dbReference type="Pfam" id="PF05272"/>
    </source>
</evidence>
<name>A0A3G2R4E0_9FIRM</name>
<evidence type="ECO:0000313" key="2">
    <source>
        <dbReference type="EMBL" id="AYO30231.1"/>
    </source>
</evidence>
<dbReference type="SUPFAM" id="SSF52540">
    <property type="entry name" value="P-loop containing nucleoside triphosphate hydrolases"/>
    <property type="match status" value="1"/>
</dbReference>
<gene>
    <name evidence="2" type="ORF">D2962_06005</name>
</gene>
<keyword evidence="3" id="KW-1185">Reference proteome</keyword>
<evidence type="ECO:0000313" key="3">
    <source>
        <dbReference type="Proteomes" id="UP000280960"/>
    </source>
</evidence>
<reference evidence="2 3" key="1">
    <citation type="submission" date="2018-10" db="EMBL/GenBank/DDBJ databases">
        <authorList>
            <person name="Zhang X."/>
        </authorList>
    </citation>
    <scope>NUCLEOTIDE SEQUENCE [LARGE SCALE GENOMIC DNA]</scope>
    <source>
        <strain evidence="2 3">SK-G1</strain>
    </source>
</reference>